<protein>
    <recommendedName>
        <fullName evidence="1">Heterokaryon incompatibility domain-containing protein</fullName>
    </recommendedName>
</protein>
<dbReference type="InterPro" id="IPR010730">
    <property type="entry name" value="HET"/>
</dbReference>
<sequence length="604" mass="68170">MAPQEKTIPSAIYTPLNAAEQEIRLITIAPSSLDSAVRVTLRTVPHALVKGKYHCLSYAWGNNDDPMPIMINGHRSLVRCNLYSLIRRLRASKRATDIWIDALCINQDDKEEKASQVYIMQAIYSEAAGVLIGLDDSRSQIMADIPGQHALAAATLQGLADGSHLNDLAYFAAQPRSNKAFREVSSSFGQILDSRWFGRTWVVQETCLAKKAILLFPSGELDWEVFEKAFVKWNQHSRECCQKFTNTLSDDLVDACNRMYLHVKCIAYTRNGLKSDQQHITEPMLNYQHLELSDHRDKIYAFRGLHTELTLPLPEPDYGSNEKTFMDFVLWYLEDKQSLLILGFDMCFGEVANLHLPSWVPTWPTFTAEQGIERGNLAKARGKFLDCYNAAAGLKMAYRWNDSQRNHLQLNGFKINDKIIAVSENHFSGNEKFPDRLELMKTWYQFTYEEELSSFQNLPTEFCITILAGIILNDPKTGGKPHPLHDENDLTISELKSTFTGMERQGSQFRCTASQKILIHSQNVALLDRVMFRTEEGRMGIGPSGVKPGDEIFVLGGGSAPFVLRRVDDADFLGYRLVGHAYVHGIMNGEVVVHHGGGQWVDLV</sequence>
<dbReference type="InterPro" id="IPR052895">
    <property type="entry name" value="HetReg/Transcr_Mod"/>
</dbReference>
<feature type="domain" description="Heterokaryon incompatibility" evidence="1">
    <location>
        <begin position="53"/>
        <end position="205"/>
    </location>
</feature>
<keyword evidence="3" id="KW-1185">Reference proteome</keyword>
<reference evidence="2 3" key="1">
    <citation type="submission" date="2016-03" db="EMBL/GenBank/DDBJ databases">
        <authorList>
            <person name="Ploux O."/>
        </authorList>
    </citation>
    <scope>NUCLEOTIDE SEQUENCE [LARGE SCALE GENOMIC DNA]</scope>
    <source>
        <strain evidence="2 3">URUG2</strain>
    </source>
</reference>
<organism evidence="2 3">
    <name type="scientific">Ramularia collo-cygni</name>
    <dbReference type="NCBI Taxonomy" id="112498"/>
    <lineage>
        <taxon>Eukaryota</taxon>
        <taxon>Fungi</taxon>
        <taxon>Dikarya</taxon>
        <taxon>Ascomycota</taxon>
        <taxon>Pezizomycotina</taxon>
        <taxon>Dothideomycetes</taxon>
        <taxon>Dothideomycetidae</taxon>
        <taxon>Mycosphaerellales</taxon>
        <taxon>Mycosphaerellaceae</taxon>
        <taxon>Ramularia</taxon>
    </lineage>
</organism>
<accession>A0A2D3VFH5</accession>
<dbReference type="PANTHER" id="PTHR24148">
    <property type="entry name" value="ANKYRIN REPEAT DOMAIN-CONTAINING PROTEIN 39 HOMOLOG-RELATED"/>
    <property type="match status" value="1"/>
</dbReference>
<gene>
    <name evidence="2" type="ORF">RCC_05253</name>
</gene>
<dbReference type="STRING" id="112498.A0A2D3VFH5"/>
<dbReference type="Pfam" id="PF06985">
    <property type="entry name" value="HET"/>
    <property type="match status" value="1"/>
</dbReference>
<dbReference type="OrthoDB" id="3650724at2759"/>
<dbReference type="RefSeq" id="XP_023626293.1">
    <property type="nucleotide sequence ID" value="XM_023770525.1"/>
</dbReference>
<evidence type="ECO:0000313" key="2">
    <source>
        <dbReference type="EMBL" id="CZT19403.1"/>
    </source>
</evidence>
<name>A0A2D3VFH5_9PEZI</name>
<dbReference type="PANTHER" id="PTHR24148:SF82">
    <property type="entry name" value="HETEROKARYON INCOMPATIBILITY DOMAIN-CONTAINING PROTEIN"/>
    <property type="match status" value="1"/>
</dbReference>
<dbReference type="EMBL" id="FJUY01000007">
    <property type="protein sequence ID" value="CZT19403.1"/>
    <property type="molecule type" value="Genomic_DNA"/>
</dbReference>
<dbReference type="Proteomes" id="UP000225277">
    <property type="component" value="Unassembled WGS sequence"/>
</dbReference>
<evidence type="ECO:0000259" key="1">
    <source>
        <dbReference type="Pfam" id="PF06985"/>
    </source>
</evidence>
<evidence type="ECO:0000313" key="3">
    <source>
        <dbReference type="Proteomes" id="UP000225277"/>
    </source>
</evidence>
<dbReference type="AlphaFoldDB" id="A0A2D3VFH5"/>
<proteinExistence type="predicted"/>
<dbReference type="Pfam" id="PF26639">
    <property type="entry name" value="Het-6_barrel"/>
    <property type="match status" value="1"/>
</dbReference>
<dbReference type="GeneID" id="35600417"/>